<comment type="caution">
    <text evidence="2">The sequence shown here is derived from an EMBL/GenBank/DDBJ whole genome shotgun (WGS) entry which is preliminary data.</text>
</comment>
<feature type="compositionally biased region" description="Basic residues" evidence="1">
    <location>
        <begin position="167"/>
        <end position="178"/>
    </location>
</feature>
<dbReference type="AlphaFoldDB" id="A0A2A2LKT6"/>
<proteinExistence type="predicted"/>
<reference evidence="2 3" key="1">
    <citation type="journal article" date="2017" name="Curr. Biol.">
        <title>Genome architecture and evolution of a unichromosomal asexual nematode.</title>
        <authorList>
            <person name="Fradin H."/>
            <person name="Zegar C."/>
            <person name="Gutwein M."/>
            <person name="Lucas J."/>
            <person name="Kovtun M."/>
            <person name="Corcoran D."/>
            <person name="Baugh L.R."/>
            <person name="Kiontke K."/>
            <person name="Gunsalus K."/>
            <person name="Fitch D.H."/>
            <person name="Piano F."/>
        </authorList>
    </citation>
    <scope>NUCLEOTIDE SEQUENCE [LARGE SCALE GENOMIC DNA]</scope>
    <source>
        <strain evidence="2">PF1309</strain>
    </source>
</reference>
<dbReference type="STRING" id="2018661.A0A2A2LKT6"/>
<evidence type="ECO:0000313" key="2">
    <source>
        <dbReference type="EMBL" id="PAV86843.1"/>
    </source>
</evidence>
<keyword evidence="3" id="KW-1185">Reference proteome</keyword>
<feature type="compositionally biased region" description="Low complexity" evidence="1">
    <location>
        <begin position="205"/>
        <end position="216"/>
    </location>
</feature>
<name>A0A2A2LKT6_9BILA</name>
<gene>
    <name evidence="2" type="ORF">WR25_04618</name>
</gene>
<evidence type="ECO:0008006" key="4">
    <source>
        <dbReference type="Google" id="ProtNLM"/>
    </source>
</evidence>
<evidence type="ECO:0000256" key="1">
    <source>
        <dbReference type="SAM" id="MobiDB-lite"/>
    </source>
</evidence>
<organism evidence="2 3">
    <name type="scientific">Diploscapter pachys</name>
    <dbReference type="NCBI Taxonomy" id="2018661"/>
    <lineage>
        <taxon>Eukaryota</taxon>
        <taxon>Metazoa</taxon>
        <taxon>Ecdysozoa</taxon>
        <taxon>Nematoda</taxon>
        <taxon>Chromadorea</taxon>
        <taxon>Rhabditida</taxon>
        <taxon>Rhabditina</taxon>
        <taxon>Rhabditomorpha</taxon>
        <taxon>Rhabditoidea</taxon>
        <taxon>Rhabditidae</taxon>
        <taxon>Diploscapter</taxon>
    </lineage>
</organism>
<evidence type="ECO:0000313" key="3">
    <source>
        <dbReference type="Proteomes" id="UP000218231"/>
    </source>
</evidence>
<protein>
    <recommendedName>
        <fullName evidence="4">RING-type domain-containing protein</fullName>
    </recommendedName>
</protein>
<dbReference type="Proteomes" id="UP000218231">
    <property type="component" value="Unassembled WGS sequence"/>
</dbReference>
<feature type="region of interest" description="Disordered" evidence="1">
    <location>
        <begin position="159"/>
        <end position="216"/>
    </location>
</feature>
<dbReference type="EMBL" id="LIAE01006629">
    <property type="protein sequence ID" value="PAV86843.1"/>
    <property type="molecule type" value="Genomic_DNA"/>
</dbReference>
<sequence length="216" mass="24773">MIEILSRSIAVTDSWFKLHIVDRVLKIGKCLLCYEYMRPVQLLYCVSPHCKATYCTVCVLENFDKCYACQTEAGLVDSARSQLIPTNLNEIPQELSTSYGGMFINNRQKAQQHRELITEREHTERRVGMQRKKSVEIIQSALKASNEAVTVIPITSVPSQKPIDNAKKKKKKKTKKQKEPRQSLASKQPKMHKKQKDTKITKNSKTPQTKQTPKKK</sequence>
<accession>A0A2A2LKT6</accession>